<keyword evidence="19" id="KW-1185">Reference proteome</keyword>
<evidence type="ECO:0000256" key="5">
    <source>
        <dbReference type="ARBA" id="ARBA00022496"/>
    </source>
</evidence>
<dbReference type="SMART" id="SM00965">
    <property type="entry name" value="STN"/>
    <property type="match status" value="1"/>
</dbReference>
<dbReference type="InterPro" id="IPR011662">
    <property type="entry name" value="Secretin/TonB_short_N"/>
</dbReference>
<keyword evidence="12 18" id="KW-0675">Receptor</keyword>
<evidence type="ECO:0000256" key="2">
    <source>
        <dbReference type="ARBA" id="ARBA00009810"/>
    </source>
</evidence>
<reference evidence="18 19" key="1">
    <citation type="journal article" date="2008" name="J. Bacteriol.">
        <title>Insights into plant cell wall degradation from the genome sequence of the soil bacterium Cellvibrio japonicus.</title>
        <authorList>
            <person name="Deboy R.T."/>
            <person name="Mongodin E.F."/>
            <person name="Fouts D.E."/>
            <person name="Tailford L.E."/>
            <person name="Khouri H."/>
            <person name="Emerson J.B."/>
            <person name="Mohamoud Y."/>
            <person name="Watkins K."/>
            <person name="Henrissat B."/>
            <person name="Gilbert H.J."/>
            <person name="Nelson K.E."/>
        </authorList>
    </citation>
    <scope>NUCLEOTIDE SEQUENCE [LARGE SCALE GENOMIC DNA]</scope>
    <source>
        <strain evidence="18 19">Ueda107</strain>
    </source>
</reference>
<protein>
    <submittedName>
        <fullName evidence="18">TonB-dependent receptor protein</fullName>
    </submittedName>
</protein>
<dbReference type="GO" id="GO:0038023">
    <property type="term" value="F:signaling receptor activity"/>
    <property type="evidence" value="ECO:0007669"/>
    <property type="project" value="InterPro"/>
</dbReference>
<keyword evidence="9" id="KW-0406">Ion transport</keyword>
<dbReference type="NCBIfam" id="TIGR01783">
    <property type="entry name" value="TonB-siderophor"/>
    <property type="match status" value="1"/>
</dbReference>
<dbReference type="Gene3D" id="2.40.170.20">
    <property type="entry name" value="TonB-dependent receptor, beta-barrel domain"/>
    <property type="match status" value="1"/>
</dbReference>
<dbReference type="InterPro" id="IPR010105">
    <property type="entry name" value="TonB_sidphr_rcpt"/>
</dbReference>
<accession>B3PJT2</accession>
<keyword evidence="8" id="KW-0408">Iron</keyword>
<gene>
    <name evidence="18" type="ordered locus">CJA_2292</name>
</gene>
<dbReference type="GO" id="GO:0009279">
    <property type="term" value="C:cell outer membrane"/>
    <property type="evidence" value="ECO:0007669"/>
    <property type="project" value="UniProtKB-SubCell"/>
</dbReference>
<evidence type="ECO:0000256" key="10">
    <source>
        <dbReference type="ARBA" id="ARBA00023077"/>
    </source>
</evidence>
<name>B3PJT2_CELJU</name>
<evidence type="ECO:0000256" key="12">
    <source>
        <dbReference type="ARBA" id="ARBA00023170"/>
    </source>
</evidence>
<dbReference type="Gene3D" id="3.55.50.30">
    <property type="match status" value="1"/>
</dbReference>
<keyword evidence="7 16" id="KW-0732">Signal</keyword>
<dbReference type="Pfam" id="PF00593">
    <property type="entry name" value="TonB_dep_Rec_b-barrel"/>
    <property type="match status" value="1"/>
</dbReference>
<dbReference type="InterPro" id="IPR036942">
    <property type="entry name" value="Beta-barrel_TonB_sf"/>
</dbReference>
<dbReference type="InterPro" id="IPR000531">
    <property type="entry name" value="Beta-barrel_TonB"/>
</dbReference>
<evidence type="ECO:0000259" key="17">
    <source>
        <dbReference type="SMART" id="SM00965"/>
    </source>
</evidence>
<keyword evidence="13 14" id="KW-0998">Cell outer membrane</keyword>
<evidence type="ECO:0000256" key="13">
    <source>
        <dbReference type="ARBA" id="ARBA00023237"/>
    </source>
</evidence>
<evidence type="ECO:0000256" key="14">
    <source>
        <dbReference type="PROSITE-ProRule" id="PRU01360"/>
    </source>
</evidence>
<dbReference type="eggNOG" id="COG4773">
    <property type="taxonomic scope" value="Bacteria"/>
</dbReference>
<dbReference type="SUPFAM" id="SSF56935">
    <property type="entry name" value="Porins"/>
    <property type="match status" value="1"/>
</dbReference>
<organism evidence="18 19">
    <name type="scientific">Cellvibrio japonicus (strain Ueda107)</name>
    <name type="common">Pseudomonas fluorescens subsp. cellulosa</name>
    <dbReference type="NCBI Taxonomy" id="498211"/>
    <lineage>
        <taxon>Bacteria</taxon>
        <taxon>Pseudomonadati</taxon>
        <taxon>Pseudomonadota</taxon>
        <taxon>Gammaproteobacteria</taxon>
        <taxon>Cellvibrionales</taxon>
        <taxon>Cellvibrionaceae</taxon>
        <taxon>Cellvibrio</taxon>
    </lineage>
</organism>
<evidence type="ECO:0000256" key="6">
    <source>
        <dbReference type="ARBA" id="ARBA00022692"/>
    </source>
</evidence>
<dbReference type="FunFam" id="2.170.130.10:FF:000010">
    <property type="entry name" value="Ferripyoverdine receptor"/>
    <property type="match status" value="1"/>
</dbReference>
<dbReference type="InterPro" id="IPR012910">
    <property type="entry name" value="Plug_dom"/>
</dbReference>
<sequence>MKQRLSASRYPVPSMLLASLLCASSLPVLTAVAQTTTQGQAAGEAHQQRVYDIPAGSLADTLNRFALASGVSFTFDPQEIANQQSAGLKGNYSLDEGFGILLRGTGLEARYHAASGSYRLEKAAPKVILPTVRVESTTEGTGSYTTGLTNTATRLDMSIRETPQSVTVITRQRIEDQGMDEISEALDQTVGLVLSKSGPTGSDNNIIYSRGFPLENYQVDGVARSTRFGFQNDIADMAIFDRVEVVRGASGLLNGVGQPSGAVNLVRKLPTTEFQAYVSGKYGSWNHQRLEGDVSGPLTESGNLRGRLVAVWQDNELEMDRLALQKDILYGVIETNIAESTLLSFGIEYQHHESTGGDRFGAPIFYPDGTRTHFTASTNLTPDWGYHTRENLSVFSTLEHYFDNGWRVKLDLEKSKREYDSVMPTTALADGDWFLEDVVAANRWGGKPEQDSVNLHAVGTYHLFGRQHDLVLGGSYLRLEEDGLNYNYSEEPIDDLDALIKTGKFKKLDVSPSGGGWATYEEQSGAYMATRLKPTDSVSVILGSRLSNWETRSDSTSAGGGVTRGTTSRESSVVTPYAGIVLDFTDYLSLYASYTDIFNPATVYDANGDLLEPAEGSNLEGGAKLAFFDDKLNILATYYKTQQDNVPEYVPGPGGSVNYGPTGRYVYQGIDGTETTGYELEISGQLSGSWQVGGGYSDNDPRDAKGKPRLTHVAQKTFKFFTQYRAHEWLDGLSIGGNLRWLDGTISDWTGFTQGSVTVVDVMARYEFNSQLSATLNINNLFDKTYFTSIRNEGWFGESRSVFLNLKYSF</sequence>
<dbReference type="PROSITE" id="PS52016">
    <property type="entry name" value="TONB_DEPENDENT_REC_3"/>
    <property type="match status" value="1"/>
</dbReference>
<evidence type="ECO:0000256" key="1">
    <source>
        <dbReference type="ARBA" id="ARBA00004571"/>
    </source>
</evidence>
<keyword evidence="3 14" id="KW-0813">Transport</keyword>
<dbReference type="GO" id="GO:0015344">
    <property type="term" value="F:siderophore uptake transmembrane transporter activity"/>
    <property type="evidence" value="ECO:0007669"/>
    <property type="project" value="TreeGrafter"/>
</dbReference>
<keyword evidence="10 15" id="KW-0798">TonB box</keyword>
<dbReference type="HOGENOM" id="CLU_008287_9_3_6"/>
<keyword evidence="6 14" id="KW-0812">Transmembrane</keyword>
<dbReference type="GO" id="GO:0015891">
    <property type="term" value="P:siderophore transport"/>
    <property type="evidence" value="ECO:0007669"/>
    <property type="project" value="InterPro"/>
</dbReference>
<dbReference type="PANTHER" id="PTHR32552:SF74">
    <property type="entry name" value="HYDROXAMATE SIDEROPHORE RECEPTOR FHUE"/>
    <property type="match status" value="1"/>
</dbReference>
<evidence type="ECO:0000256" key="15">
    <source>
        <dbReference type="RuleBase" id="RU003357"/>
    </source>
</evidence>
<dbReference type="EMBL" id="CP000934">
    <property type="protein sequence ID" value="ACE82745.1"/>
    <property type="molecule type" value="Genomic_DNA"/>
</dbReference>
<evidence type="ECO:0000256" key="3">
    <source>
        <dbReference type="ARBA" id="ARBA00022448"/>
    </source>
</evidence>
<evidence type="ECO:0000256" key="7">
    <source>
        <dbReference type="ARBA" id="ARBA00022729"/>
    </source>
</evidence>
<feature type="domain" description="Secretin/TonB short N-terminal" evidence="17">
    <location>
        <begin position="71"/>
        <end position="123"/>
    </location>
</feature>
<evidence type="ECO:0000256" key="4">
    <source>
        <dbReference type="ARBA" id="ARBA00022452"/>
    </source>
</evidence>
<dbReference type="Gene3D" id="2.170.130.10">
    <property type="entry name" value="TonB-dependent receptor, plug domain"/>
    <property type="match status" value="1"/>
</dbReference>
<dbReference type="Pfam" id="PF07660">
    <property type="entry name" value="STN"/>
    <property type="match status" value="1"/>
</dbReference>
<comment type="subcellular location">
    <subcellularLocation>
        <location evidence="1 14">Cell outer membrane</location>
        <topology evidence="1 14">Multi-pass membrane protein</topology>
    </subcellularLocation>
</comment>
<keyword evidence="5" id="KW-0410">Iron transport</keyword>
<dbReference type="PANTHER" id="PTHR32552">
    <property type="entry name" value="FERRICHROME IRON RECEPTOR-RELATED"/>
    <property type="match status" value="1"/>
</dbReference>
<evidence type="ECO:0000256" key="11">
    <source>
        <dbReference type="ARBA" id="ARBA00023136"/>
    </source>
</evidence>
<feature type="chain" id="PRO_5002796623" evidence="16">
    <location>
        <begin position="34"/>
        <end position="810"/>
    </location>
</feature>
<evidence type="ECO:0000256" key="9">
    <source>
        <dbReference type="ARBA" id="ARBA00023065"/>
    </source>
</evidence>
<feature type="signal peptide" evidence="16">
    <location>
        <begin position="1"/>
        <end position="33"/>
    </location>
</feature>
<dbReference type="Pfam" id="PF07715">
    <property type="entry name" value="Plug"/>
    <property type="match status" value="1"/>
</dbReference>
<evidence type="ECO:0000313" key="19">
    <source>
        <dbReference type="Proteomes" id="UP000001036"/>
    </source>
</evidence>
<comment type="similarity">
    <text evidence="2 14 15">Belongs to the TonB-dependent receptor family.</text>
</comment>
<keyword evidence="4 14" id="KW-1134">Transmembrane beta strand</keyword>
<dbReference type="InterPro" id="IPR039426">
    <property type="entry name" value="TonB-dep_rcpt-like"/>
</dbReference>
<dbReference type="InterPro" id="IPR037066">
    <property type="entry name" value="Plug_dom_sf"/>
</dbReference>
<dbReference type="KEGG" id="cja:CJA_2292"/>
<evidence type="ECO:0000256" key="16">
    <source>
        <dbReference type="SAM" id="SignalP"/>
    </source>
</evidence>
<dbReference type="STRING" id="498211.CJA_2292"/>
<keyword evidence="11 14" id="KW-0472">Membrane</keyword>
<dbReference type="Proteomes" id="UP000001036">
    <property type="component" value="Chromosome"/>
</dbReference>
<dbReference type="AlphaFoldDB" id="B3PJT2"/>
<evidence type="ECO:0000313" key="18">
    <source>
        <dbReference type="EMBL" id="ACE82745.1"/>
    </source>
</evidence>
<dbReference type="CDD" id="cd01347">
    <property type="entry name" value="ligand_gated_channel"/>
    <property type="match status" value="1"/>
</dbReference>
<evidence type="ECO:0000256" key="8">
    <source>
        <dbReference type="ARBA" id="ARBA00023004"/>
    </source>
</evidence>
<proteinExistence type="inferred from homology"/>